<dbReference type="GO" id="GO:0005975">
    <property type="term" value="P:carbohydrate metabolic process"/>
    <property type="evidence" value="ECO:0007669"/>
    <property type="project" value="InterPro"/>
</dbReference>
<evidence type="ECO:0000313" key="3">
    <source>
        <dbReference type="Proteomes" id="UP000182690"/>
    </source>
</evidence>
<dbReference type="OrthoDB" id="9773478at2"/>
<keyword evidence="1" id="KW-0547">Nucleotide-binding</keyword>
<dbReference type="GO" id="GO:0017168">
    <property type="term" value="F:5-oxoprolinase (ATP-hydrolyzing) activity"/>
    <property type="evidence" value="ECO:0007669"/>
    <property type="project" value="UniProtKB-UniRule"/>
</dbReference>
<comment type="subunit">
    <text evidence="1">Forms a complex composed of PxpA, PxpB and PxpC.</text>
</comment>
<gene>
    <name evidence="1" type="primary">pxpA</name>
    <name evidence="2" type="ORF">SAMN04488565_2584</name>
</gene>
<dbReference type="STRING" id="1079994.SAMN04488565_2584"/>
<dbReference type="CDD" id="cd10787">
    <property type="entry name" value="LamB_YcsF_like"/>
    <property type="match status" value="1"/>
</dbReference>
<dbReference type="eggNOG" id="COG1540">
    <property type="taxonomic scope" value="Bacteria"/>
</dbReference>
<accession>A0A1H1AHN1</accession>
<dbReference type="RefSeq" id="WP_010156665.1">
    <property type="nucleotide sequence ID" value="NZ_FNKB01000001.1"/>
</dbReference>
<dbReference type="NCBIfam" id="NF003814">
    <property type="entry name" value="PRK05406.1-3"/>
    <property type="match status" value="1"/>
</dbReference>
<dbReference type="InterPro" id="IPR011330">
    <property type="entry name" value="Glyco_hydro/deAcase_b/a-brl"/>
</dbReference>
<dbReference type="AlphaFoldDB" id="A0A1H1AHN1"/>
<dbReference type="Pfam" id="PF03746">
    <property type="entry name" value="LamB_YcsF"/>
    <property type="match status" value="1"/>
</dbReference>
<dbReference type="EC" id="3.5.2.9" evidence="1"/>
<dbReference type="NCBIfam" id="NF003816">
    <property type="entry name" value="PRK05406.1-5"/>
    <property type="match status" value="1"/>
</dbReference>
<reference evidence="2 3" key="1">
    <citation type="submission" date="2016-10" db="EMBL/GenBank/DDBJ databases">
        <authorList>
            <person name="de Groot N.N."/>
        </authorList>
    </citation>
    <scope>NUCLEOTIDE SEQUENCE [LARGE SCALE GENOMIC DNA]</scope>
    <source>
        <strain evidence="2 3">DSM 22788</strain>
    </source>
</reference>
<evidence type="ECO:0000256" key="1">
    <source>
        <dbReference type="HAMAP-Rule" id="MF_00691"/>
    </source>
</evidence>
<dbReference type="InterPro" id="IPR005501">
    <property type="entry name" value="LamB/YcsF/PxpA-like"/>
</dbReference>
<name>A0A1H1AHN1_9MICO</name>
<dbReference type="HAMAP" id="MF_00691">
    <property type="entry name" value="PxpA"/>
    <property type="match status" value="1"/>
</dbReference>
<dbReference type="EMBL" id="FNKB01000001">
    <property type="protein sequence ID" value="SDQ38726.1"/>
    <property type="molecule type" value="Genomic_DNA"/>
</dbReference>
<organism evidence="2 3">
    <name type="scientific">Leucobacter chromiiresistens</name>
    <dbReference type="NCBI Taxonomy" id="1079994"/>
    <lineage>
        <taxon>Bacteria</taxon>
        <taxon>Bacillati</taxon>
        <taxon>Actinomycetota</taxon>
        <taxon>Actinomycetes</taxon>
        <taxon>Micrococcales</taxon>
        <taxon>Microbacteriaceae</taxon>
        <taxon>Leucobacter</taxon>
    </lineage>
</organism>
<evidence type="ECO:0000313" key="2">
    <source>
        <dbReference type="EMBL" id="SDQ38726.1"/>
    </source>
</evidence>
<comment type="similarity">
    <text evidence="1">Belongs to the LamB/PxpA family.</text>
</comment>
<dbReference type="Gene3D" id="3.20.20.370">
    <property type="entry name" value="Glycoside hydrolase/deacetylase"/>
    <property type="match status" value="1"/>
</dbReference>
<keyword evidence="1" id="KW-0378">Hydrolase</keyword>
<keyword evidence="1" id="KW-0067">ATP-binding</keyword>
<dbReference type="PANTHER" id="PTHR30292">
    <property type="entry name" value="UNCHARACTERIZED PROTEIN YBGL-RELATED"/>
    <property type="match status" value="1"/>
</dbReference>
<proteinExistence type="inferred from homology"/>
<dbReference type="PANTHER" id="PTHR30292:SF0">
    <property type="entry name" value="5-OXOPROLINASE SUBUNIT A"/>
    <property type="match status" value="1"/>
</dbReference>
<sequence length="251" mass="25889">MLRIDLNCDLGESFGNYAFGDDAAVLASVSSTNVACGFHAGDPSGIRATCAAAAAAGATIGAHPGYRDLAGFGRRFIDYDPAELADEIIYQIGAVQALARSVGARVRYVKPHGGLYNAIVHHEPQARAVVDAVRAVGDELALLVPSGSAVERIAHDEGVRTFAEAFADRAYARDGTLVPRTAPGAMLDPAAAVAQAVRIATTGRAVAVDGTEIAVPADSLCLHGDSPAAVQLAREVRAALDERGVRIASFA</sequence>
<protein>
    <recommendedName>
        <fullName evidence="1">5-oxoprolinase subunit A</fullName>
        <shortName evidence="1">5-OPase subunit A</shortName>
        <ecNumber evidence="1">3.5.2.9</ecNumber>
    </recommendedName>
    <alternativeName>
        <fullName evidence="1">5-oxoprolinase (ATP-hydrolyzing) subunit A</fullName>
    </alternativeName>
</protein>
<dbReference type="SUPFAM" id="SSF88713">
    <property type="entry name" value="Glycoside hydrolase/deacetylase"/>
    <property type="match status" value="1"/>
</dbReference>
<comment type="catalytic activity">
    <reaction evidence="1">
        <text>5-oxo-L-proline + ATP + 2 H2O = L-glutamate + ADP + phosphate + H(+)</text>
        <dbReference type="Rhea" id="RHEA:10348"/>
        <dbReference type="ChEBI" id="CHEBI:15377"/>
        <dbReference type="ChEBI" id="CHEBI:15378"/>
        <dbReference type="ChEBI" id="CHEBI:29985"/>
        <dbReference type="ChEBI" id="CHEBI:30616"/>
        <dbReference type="ChEBI" id="CHEBI:43474"/>
        <dbReference type="ChEBI" id="CHEBI:58402"/>
        <dbReference type="ChEBI" id="CHEBI:456216"/>
        <dbReference type="EC" id="3.5.2.9"/>
    </reaction>
</comment>
<dbReference type="GO" id="GO:0005524">
    <property type="term" value="F:ATP binding"/>
    <property type="evidence" value="ECO:0007669"/>
    <property type="project" value="UniProtKB-UniRule"/>
</dbReference>
<comment type="function">
    <text evidence="1">Catalyzes the cleavage of 5-oxoproline to form L-glutamate coupled to the hydrolysis of ATP to ADP and inorganic phosphate.</text>
</comment>
<dbReference type="Proteomes" id="UP000182690">
    <property type="component" value="Unassembled WGS sequence"/>
</dbReference>